<dbReference type="SMART" id="SM00091">
    <property type="entry name" value="PAS"/>
    <property type="match status" value="2"/>
</dbReference>
<dbReference type="CDD" id="cd00082">
    <property type="entry name" value="HisKA"/>
    <property type="match status" value="1"/>
</dbReference>
<feature type="domain" description="PAC" evidence="17">
    <location>
        <begin position="502"/>
        <end position="555"/>
    </location>
</feature>
<keyword evidence="7" id="KW-0418">Kinase</keyword>
<dbReference type="InterPro" id="IPR036890">
    <property type="entry name" value="HATPase_C_sf"/>
</dbReference>
<dbReference type="GO" id="GO:0000155">
    <property type="term" value="F:phosphorelay sensor kinase activity"/>
    <property type="evidence" value="ECO:0007669"/>
    <property type="project" value="InterPro"/>
</dbReference>
<organism evidence="19 20">
    <name type="scientific">Desulfocurvibacter africanus PCS</name>
    <dbReference type="NCBI Taxonomy" id="1262666"/>
    <lineage>
        <taxon>Bacteria</taxon>
        <taxon>Pseudomonadati</taxon>
        <taxon>Thermodesulfobacteriota</taxon>
        <taxon>Desulfovibrionia</taxon>
        <taxon>Desulfovibrionales</taxon>
        <taxon>Desulfovibrionaceae</taxon>
        <taxon>Desulfocurvibacter</taxon>
    </lineage>
</organism>
<dbReference type="PATRIC" id="fig|1262666.3.peg.2627"/>
<dbReference type="Pfam" id="PF02518">
    <property type="entry name" value="HATPase_c"/>
    <property type="match status" value="1"/>
</dbReference>
<dbReference type="PROSITE" id="PS50110">
    <property type="entry name" value="RESPONSE_REGULATORY"/>
    <property type="match status" value="1"/>
</dbReference>
<gene>
    <name evidence="19" type="ORF">PCS_02587</name>
</gene>
<dbReference type="NCBIfam" id="TIGR00229">
    <property type="entry name" value="sensory_box"/>
    <property type="match status" value="2"/>
</dbReference>
<dbReference type="PROSITE" id="PS50885">
    <property type="entry name" value="HAMP"/>
    <property type="match status" value="1"/>
</dbReference>
<dbReference type="InterPro" id="IPR007891">
    <property type="entry name" value="CHASE3"/>
</dbReference>
<evidence type="ECO:0000256" key="14">
    <source>
        <dbReference type="SAM" id="Phobius"/>
    </source>
</evidence>
<comment type="subunit">
    <text evidence="10">At low DSF concentrations, interacts with RpfF.</text>
</comment>
<feature type="modified residue" description="4-aspartylphosphate" evidence="12">
    <location>
        <position position="867"/>
    </location>
</feature>
<evidence type="ECO:0000256" key="9">
    <source>
        <dbReference type="ARBA" id="ARBA00023012"/>
    </source>
</evidence>
<dbReference type="PANTHER" id="PTHR45339:SF1">
    <property type="entry name" value="HYBRID SIGNAL TRANSDUCTION HISTIDINE KINASE J"/>
    <property type="match status" value="1"/>
</dbReference>
<evidence type="ECO:0000313" key="19">
    <source>
        <dbReference type="EMBL" id="EMG36575.1"/>
    </source>
</evidence>
<protein>
    <recommendedName>
        <fullName evidence="11">Sensory/regulatory protein RpfC</fullName>
        <ecNumber evidence="3">2.7.13.3</ecNumber>
    </recommendedName>
</protein>
<dbReference type="FunFam" id="1.10.287.130:FF:000002">
    <property type="entry name" value="Two-component osmosensing histidine kinase"/>
    <property type="match status" value="1"/>
</dbReference>
<dbReference type="InterPro" id="IPR000014">
    <property type="entry name" value="PAS"/>
</dbReference>
<dbReference type="InterPro" id="IPR003660">
    <property type="entry name" value="HAMP_dom"/>
</dbReference>
<dbReference type="InterPro" id="IPR004358">
    <property type="entry name" value="Sig_transdc_His_kin-like_C"/>
</dbReference>
<evidence type="ECO:0000259" key="17">
    <source>
        <dbReference type="PROSITE" id="PS50113"/>
    </source>
</evidence>
<dbReference type="AlphaFoldDB" id="M5PR89"/>
<dbReference type="SMART" id="SM00086">
    <property type="entry name" value="PAC"/>
    <property type="match status" value="2"/>
</dbReference>
<evidence type="ECO:0000256" key="4">
    <source>
        <dbReference type="ARBA" id="ARBA00022553"/>
    </source>
</evidence>
<dbReference type="SMART" id="SM00387">
    <property type="entry name" value="HATPase_c"/>
    <property type="match status" value="1"/>
</dbReference>
<keyword evidence="9" id="KW-0902">Two-component regulatory system</keyword>
<sequence>MADKKSSFVATPPHGARFGLPRWSNWSLRRKGYVVLLLPLLAMVLAVWLFHASQVRESEAFRLVVHTNDVLSSINRIETALLRAESDLRAFALSGDPQHMQTYRHIKRMMDLYLRDIHMLVSDNPVQLRHAAELKPLVAERLRLLALLEERPEHLRLWELVEKSSRAMAAVTGQIETMRSEEQALLTLRRMRLERIRQWERPFSLIVLFMGLGGGALGMFLFTSGLTRRLRGLEESAGRLERGVALEEPSPARDEIGRLAGHFGNAARRIQKREAELQQARDEAEKRAAEAEEGRRTLEAIMEYLPEGLVIADAPDVHIRMASRYALEFSGGEQTKLIGIPDVLHSSRWKIFDVDCQMPMDPRDLPLTKAVREGRVVEGGSNCMEDKTGRRLPMHVNAGPIRDRQGNVIGGIVVFRDISDIRQAEEALRRSEGQLRLFVENAPVAIAMFDTQMRYIEASQRWLNDFNLVRQGLRGRSHYDTFPELPERWKQVHRRSLAGAVEGVDADRFERADGSVQWIRWETRPWYTAPGVIGGIIIFSEDVTEAVRTQDALRQAKQEADTASKAKSEFLANMSHEIRTPMNGIMGMIELALLKDPSSPARGNLELAQKSAHHLLDIINDILDLSKIEAGKLELKSRPLALWRVVEDVVGTLSLVASRKGVSMHHFIESDVPERLMGDEVRLRQVLMNLVGNAVKFTHEGRILVNVEIVRQTDGGRICLRFTVSDTGIGIPEERLGDIFESFSQANIETQTKYGGTGLGLTISKLLVELMGGEVSVRSTPGQGSSFTFTALFGPVSTDQPQAEAGAESAVKASRSLRILLAEDNPINQLVAQELLESRGHSVTVVENGRAALDTLSLKPFDLVLMDVRMPEMGGEEATRRIRAGEIGGVDSGIPIIALTAYALEGDRERFLAAGMTDYLAKPITLEELDRVLEQIGM</sequence>
<dbReference type="OrthoDB" id="5523766at2"/>
<dbReference type="FunFam" id="3.30.565.10:FF:000010">
    <property type="entry name" value="Sensor histidine kinase RcsC"/>
    <property type="match status" value="1"/>
</dbReference>
<dbReference type="Pfam" id="PF08448">
    <property type="entry name" value="PAS_4"/>
    <property type="match status" value="1"/>
</dbReference>
<dbReference type="GO" id="GO:0016020">
    <property type="term" value="C:membrane"/>
    <property type="evidence" value="ECO:0007669"/>
    <property type="project" value="UniProtKB-SubCell"/>
</dbReference>
<feature type="transmembrane region" description="Helical" evidence="14">
    <location>
        <begin position="32"/>
        <end position="52"/>
    </location>
</feature>
<dbReference type="Pfam" id="PF00512">
    <property type="entry name" value="HisKA"/>
    <property type="match status" value="1"/>
</dbReference>
<dbReference type="Pfam" id="PF05227">
    <property type="entry name" value="CHASE3"/>
    <property type="match status" value="1"/>
</dbReference>
<evidence type="ECO:0000256" key="2">
    <source>
        <dbReference type="ARBA" id="ARBA00004370"/>
    </source>
</evidence>
<feature type="domain" description="PAC" evidence="17">
    <location>
        <begin position="370"/>
        <end position="430"/>
    </location>
</feature>
<dbReference type="PROSITE" id="PS50109">
    <property type="entry name" value="HIS_KIN"/>
    <property type="match status" value="1"/>
</dbReference>
<evidence type="ECO:0000259" key="18">
    <source>
        <dbReference type="PROSITE" id="PS50885"/>
    </source>
</evidence>
<evidence type="ECO:0000256" key="8">
    <source>
        <dbReference type="ARBA" id="ARBA00022840"/>
    </source>
</evidence>
<dbReference type="Gene3D" id="3.30.565.10">
    <property type="entry name" value="Histidine kinase-like ATPase, C-terminal domain"/>
    <property type="match status" value="1"/>
</dbReference>
<dbReference type="PANTHER" id="PTHR45339">
    <property type="entry name" value="HYBRID SIGNAL TRANSDUCTION HISTIDINE KINASE J"/>
    <property type="match status" value="1"/>
</dbReference>
<evidence type="ECO:0000256" key="1">
    <source>
        <dbReference type="ARBA" id="ARBA00000085"/>
    </source>
</evidence>
<keyword evidence="13" id="KW-0175">Coiled coil</keyword>
<feature type="transmembrane region" description="Helical" evidence="14">
    <location>
        <begin position="202"/>
        <end position="222"/>
    </location>
</feature>
<dbReference type="Gene3D" id="1.10.287.130">
    <property type="match status" value="1"/>
</dbReference>
<keyword evidence="14" id="KW-0812">Transmembrane</keyword>
<feature type="domain" description="Histidine kinase" evidence="15">
    <location>
        <begin position="573"/>
        <end position="795"/>
    </location>
</feature>
<dbReference type="PRINTS" id="PR00344">
    <property type="entry name" value="BCTRLSENSOR"/>
</dbReference>
<dbReference type="InterPro" id="IPR003594">
    <property type="entry name" value="HATPase_dom"/>
</dbReference>
<dbReference type="SUPFAM" id="SSF55874">
    <property type="entry name" value="ATPase domain of HSP90 chaperone/DNA topoisomerase II/histidine kinase"/>
    <property type="match status" value="1"/>
</dbReference>
<keyword evidence="14" id="KW-1133">Transmembrane helix</keyword>
<dbReference type="Proteomes" id="UP000011922">
    <property type="component" value="Unassembled WGS sequence"/>
</dbReference>
<feature type="domain" description="Response regulatory" evidence="16">
    <location>
        <begin position="818"/>
        <end position="937"/>
    </location>
</feature>
<evidence type="ECO:0000256" key="12">
    <source>
        <dbReference type="PROSITE-ProRule" id="PRU00169"/>
    </source>
</evidence>
<dbReference type="InterPro" id="IPR003661">
    <property type="entry name" value="HisK_dim/P_dom"/>
</dbReference>
<dbReference type="CDD" id="cd17546">
    <property type="entry name" value="REC_hyHK_CKI1_RcsC-like"/>
    <property type="match status" value="1"/>
</dbReference>
<dbReference type="Pfam" id="PF00072">
    <property type="entry name" value="Response_reg"/>
    <property type="match status" value="1"/>
</dbReference>
<dbReference type="Gene3D" id="3.30.450.20">
    <property type="entry name" value="PAS domain"/>
    <property type="match status" value="2"/>
</dbReference>
<evidence type="ECO:0000256" key="10">
    <source>
        <dbReference type="ARBA" id="ARBA00064003"/>
    </source>
</evidence>
<dbReference type="InterPro" id="IPR000700">
    <property type="entry name" value="PAS-assoc_C"/>
</dbReference>
<evidence type="ECO:0000256" key="3">
    <source>
        <dbReference type="ARBA" id="ARBA00012438"/>
    </source>
</evidence>
<evidence type="ECO:0000259" key="15">
    <source>
        <dbReference type="PROSITE" id="PS50109"/>
    </source>
</evidence>
<evidence type="ECO:0000256" key="13">
    <source>
        <dbReference type="SAM" id="Coils"/>
    </source>
</evidence>
<evidence type="ECO:0000256" key="6">
    <source>
        <dbReference type="ARBA" id="ARBA00022741"/>
    </source>
</evidence>
<dbReference type="InterPro" id="IPR001789">
    <property type="entry name" value="Sig_transdc_resp-reg_receiver"/>
</dbReference>
<keyword evidence="4 12" id="KW-0597">Phosphoprotein</keyword>
<name>M5PR89_DESAF</name>
<dbReference type="InterPro" id="IPR001610">
    <property type="entry name" value="PAC"/>
</dbReference>
<evidence type="ECO:0000256" key="11">
    <source>
        <dbReference type="ARBA" id="ARBA00068150"/>
    </source>
</evidence>
<comment type="subcellular location">
    <subcellularLocation>
        <location evidence="2">Membrane</location>
    </subcellularLocation>
</comment>
<proteinExistence type="predicted"/>
<feature type="coiled-coil region" evidence="13">
    <location>
        <begin position="546"/>
        <end position="573"/>
    </location>
</feature>
<dbReference type="CDD" id="cd00130">
    <property type="entry name" value="PAS"/>
    <property type="match status" value="1"/>
</dbReference>
<dbReference type="InterPro" id="IPR005467">
    <property type="entry name" value="His_kinase_dom"/>
</dbReference>
<reference evidence="19 20" key="1">
    <citation type="journal article" date="2013" name="Genome Announc.">
        <title>Draft Genome Sequence for Desulfovibrio africanus Strain PCS.</title>
        <authorList>
            <person name="Brown S.D."/>
            <person name="Utturkar S.M."/>
            <person name="Arkin A.P."/>
            <person name="Deutschbauer A.M."/>
            <person name="Elias D.A."/>
            <person name="Hazen T.C."/>
            <person name="Chakraborty R."/>
        </authorList>
    </citation>
    <scope>NUCLEOTIDE SEQUENCE [LARGE SCALE GENOMIC DNA]</scope>
    <source>
        <strain evidence="19 20">PCS</strain>
    </source>
</reference>
<dbReference type="CDD" id="cd16922">
    <property type="entry name" value="HATPase_EvgS-ArcB-TorS-like"/>
    <property type="match status" value="1"/>
</dbReference>
<dbReference type="Pfam" id="PF13426">
    <property type="entry name" value="PAS_9"/>
    <property type="match status" value="1"/>
</dbReference>
<dbReference type="SUPFAM" id="SSF52172">
    <property type="entry name" value="CheY-like"/>
    <property type="match status" value="1"/>
</dbReference>
<dbReference type="InterPro" id="IPR035965">
    <property type="entry name" value="PAS-like_dom_sf"/>
</dbReference>
<keyword evidence="6" id="KW-0547">Nucleotide-binding</keyword>
<comment type="caution">
    <text evidence="19">The sequence shown here is derived from an EMBL/GenBank/DDBJ whole genome shotgun (WGS) entry which is preliminary data.</text>
</comment>
<evidence type="ECO:0000256" key="7">
    <source>
        <dbReference type="ARBA" id="ARBA00022777"/>
    </source>
</evidence>
<keyword evidence="14" id="KW-0472">Membrane</keyword>
<feature type="domain" description="HAMP" evidence="18">
    <location>
        <begin position="224"/>
        <end position="275"/>
    </location>
</feature>
<dbReference type="SMART" id="SM00388">
    <property type="entry name" value="HisKA"/>
    <property type="match status" value="1"/>
</dbReference>
<dbReference type="Gene3D" id="3.40.50.2300">
    <property type="match status" value="1"/>
</dbReference>
<dbReference type="Gene3D" id="6.10.340.10">
    <property type="match status" value="1"/>
</dbReference>
<dbReference type="PROSITE" id="PS50113">
    <property type="entry name" value="PAC"/>
    <property type="match status" value="2"/>
</dbReference>
<dbReference type="SUPFAM" id="SSF55785">
    <property type="entry name" value="PYP-like sensor domain (PAS domain)"/>
    <property type="match status" value="2"/>
</dbReference>
<dbReference type="SUPFAM" id="SSF47384">
    <property type="entry name" value="Homodimeric domain of signal transducing histidine kinase"/>
    <property type="match status" value="1"/>
</dbReference>
<comment type="catalytic activity">
    <reaction evidence="1">
        <text>ATP + protein L-histidine = ADP + protein N-phospho-L-histidine.</text>
        <dbReference type="EC" id="2.7.13.3"/>
    </reaction>
</comment>
<dbReference type="GO" id="GO:0005524">
    <property type="term" value="F:ATP binding"/>
    <property type="evidence" value="ECO:0007669"/>
    <property type="project" value="UniProtKB-KW"/>
</dbReference>
<evidence type="ECO:0000259" key="16">
    <source>
        <dbReference type="PROSITE" id="PS50110"/>
    </source>
</evidence>
<accession>M5PR89</accession>
<dbReference type="SMART" id="SM00448">
    <property type="entry name" value="REC"/>
    <property type="match status" value="1"/>
</dbReference>
<evidence type="ECO:0000256" key="5">
    <source>
        <dbReference type="ARBA" id="ARBA00022679"/>
    </source>
</evidence>
<feature type="coiled-coil region" evidence="13">
    <location>
        <begin position="263"/>
        <end position="301"/>
    </location>
</feature>
<keyword evidence="5" id="KW-0808">Transferase</keyword>
<dbReference type="InterPro" id="IPR013656">
    <property type="entry name" value="PAS_4"/>
</dbReference>
<dbReference type="EMBL" id="AOSV01000029">
    <property type="protein sequence ID" value="EMG36575.1"/>
    <property type="molecule type" value="Genomic_DNA"/>
</dbReference>
<dbReference type="InterPro" id="IPR011006">
    <property type="entry name" value="CheY-like_superfamily"/>
</dbReference>
<keyword evidence="8" id="KW-0067">ATP-binding</keyword>
<evidence type="ECO:0000313" key="20">
    <source>
        <dbReference type="Proteomes" id="UP000011922"/>
    </source>
</evidence>
<dbReference type="EC" id="2.7.13.3" evidence="3"/>
<dbReference type="InterPro" id="IPR036097">
    <property type="entry name" value="HisK_dim/P_sf"/>
</dbReference>